<feature type="transmembrane region" description="Helical" evidence="6">
    <location>
        <begin position="763"/>
        <end position="780"/>
    </location>
</feature>
<dbReference type="InterPro" id="IPR052430">
    <property type="entry name" value="IVT-Associated"/>
</dbReference>
<evidence type="ECO:0000256" key="2">
    <source>
        <dbReference type="ARBA" id="ARBA00022692"/>
    </source>
</evidence>
<name>A0AAJ0DCT9_9PEZI</name>
<feature type="transmembrane region" description="Helical" evidence="6">
    <location>
        <begin position="163"/>
        <end position="186"/>
    </location>
</feature>
<feature type="region of interest" description="Disordered" evidence="5">
    <location>
        <begin position="1"/>
        <end position="27"/>
    </location>
</feature>
<keyword evidence="9" id="KW-1185">Reference proteome</keyword>
<feature type="compositionally biased region" description="Polar residues" evidence="5">
    <location>
        <begin position="58"/>
        <end position="78"/>
    </location>
</feature>
<dbReference type="InterPro" id="IPR023244">
    <property type="entry name" value="Brefeldin_A-sensitivity_4"/>
</dbReference>
<evidence type="ECO:0000256" key="5">
    <source>
        <dbReference type="SAM" id="MobiDB-lite"/>
    </source>
</evidence>
<dbReference type="PANTHER" id="PTHR47804">
    <property type="entry name" value="60S RIBOSOMAL PROTEIN L19"/>
    <property type="match status" value="1"/>
</dbReference>
<dbReference type="GO" id="GO:0016020">
    <property type="term" value="C:membrane"/>
    <property type="evidence" value="ECO:0007669"/>
    <property type="project" value="UniProtKB-SubCell"/>
</dbReference>
<sequence length="1300" mass="144143">MSANGNATGSSNEASTEPRPGRFFKQGLRRATWISPSTGERSNRVFTLRDASHRANGNGDTSETTPLLGYASSSNASNEPSKPAQALIYMHKQWSSAYAFLDSTTGRGILKCSLAYLLGSLVTFIPQLAAVIGSGQDSKHMVATVTVWFHPARTIGSMHLATLLALLGFLYSGIIGFTSMAVSMFFGSQDLLVAGHVLVLIVWIGAGLGFVAWTKQHYGDPIVNVACSLASLGCITVLIKEGSVQAGEFSDDRVVQVLLMVLMGIIVATAVNTFVLPYTARAQLRDDLEKNTDLLGEMLISITRAFLSGREGDLQGGDFESLQKDHQASLQKMGKDVLETRNEFRVLGREKLYDVAAKLVHCLEGLSQDLGGLRSAALGQFALLEPAAQASTVSSPGEQRPAWVSHTASVLDRTNMPHILDVIREASEENGDQDTLEENAKKLSGTNGSALSNQERRESITSIVSNLKGPDDMFFTFITQLGPPTKSLVYTLKQILDELPFKGAQKPVGFLGIFHTRLDVAINDNFHSSLKEAVALYRTSRRDALNTLYASRALSAALTSRAAKNAGGSGPPPVAHNALDKPSEELLADMEEVTACCGQFSFSLLDFAEDVLTYLTILDELKDAIDYPSLSWRWLMFWKMSWKSEQRKIAATGSGHEHGIETGPNHDIPEPIRKADEFVDSDKMQTEQPWRYRVYHTLRFFRRDDIKFSIKVGIGAILYSLPAFLRSTRPFFVHWRGEWGLVSYMAVCCMTIGAVNTTGINRFIGTFVGAFLAIIAWVVSSSHGDANPYLLAFFGWLVATGCFYLILAKNQGPMGRFILLTYNLGALYAYSLSIHDDDHDDDEGGIDPAIFDIVLHRLAAVIVGTIWAIVVTRLIWPISARQKLKDGMCILWLRMSLVWRRDPLAMFLLGEPRSAYMDIREESSLHSFLSSLDGIRSAAASEFELSGPFKDEAVRRIIERTRRMLDAFHAMNVVIAKNPHCTAGEAAVLRYTREQRFALSARISHLFSVLASSWKLEFPLGGALPGIENSRDRLLARISQFRRDGEGKDLATEQDYELLYAYVLVTGQLARDIAAVEGEDFYIFHHLKQSLDTNHNRSKMQKRKRPEDDEPGVIRLKHVKPDTNGPHEVSLPKKASLLGLPAELRNRVYWEALTTDYDKIYVTKLYCKQPGLLSVSRQIRQEATPIFDTGNTFRVSSMNLEFAPQPTHWVWNTTNLDCTSEEVTAFGDCWPNLVEWLRFFHAGSTAFVPGTSDSQLSLIVVALFDVVHAMEAWSWAEVAKVLAPWKYAFNHAFKHALGQA</sequence>
<gene>
    <name evidence="8" type="ORF">LTR09_007406</name>
</gene>
<feature type="transmembrane region" description="Helical" evidence="6">
    <location>
        <begin position="854"/>
        <end position="876"/>
    </location>
</feature>
<feature type="transmembrane region" description="Helical" evidence="6">
    <location>
        <begin position="708"/>
        <end position="725"/>
    </location>
</feature>
<dbReference type="PANTHER" id="PTHR47804:SF1">
    <property type="entry name" value="DUF2421 DOMAIN-CONTAINING PROTEIN"/>
    <property type="match status" value="1"/>
</dbReference>
<evidence type="ECO:0000313" key="8">
    <source>
        <dbReference type="EMBL" id="KAK3051383.1"/>
    </source>
</evidence>
<comment type="subcellular location">
    <subcellularLocation>
        <location evidence="1">Membrane</location>
        <topology evidence="1">Multi-pass membrane protein</topology>
    </subcellularLocation>
</comment>
<evidence type="ECO:0000256" key="6">
    <source>
        <dbReference type="SAM" id="Phobius"/>
    </source>
</evidence>
<feature type="compositionally biased region" description="Polar residues" evidence="5">
    <location>
        <begin position="1"/>
        <end position="15"/>
    </location>
</feature>
<organism evidence="8 9">
    <name type="scientific">Extremus antarcticus</name>
    <dbReference type="NCBI Taxonomy" id="702011"/>
    <lineage>
        <taxon>Eukaryota</taxon>
        <taxon>Fungi</taxon>
        <taxon>Dikarya</taxon>
        <taxon>Ascomycota</taxon>
        <taxon>Pezizomycotina</taxon>
        <taxon>Dothideomycetes</taxon>
        <taxon>Dothideomycetidae</taxon>
        <taxon>Mycosphaerellales</taxon>
        <taxon>Extremaceae</taxon>
        <taxon>Extremus</taxon>
    </lineage>
</organism>
<protein>
    <recommendedName>
        <fullName evidence="7">Integral membrane bound transporter domain-containing protein</fullName>
    </recommendedName>
</protein>
<dbReference type="InterPro" id="IPR049453">
    <property type="entry name" value="Memb_transporter_dom"/>
</dbReference>
<keyword evidence="3 6" id="KW-1133">Transmembrane helix</keyword>
<dbReference type="PRINTS" id="PR02047">
    <property type="entry name" value="BREFELDNASP4"/>
</dbReference>
<evidence type="ECO:0000256" key="4">
    <source>
        <dbReference type="ARBA" id="ARBA00023136"/>
    </source>
</evidence>
<feature type="domain" description="Integral membrane bound transporter" evidence="7">
    <location>
        <begin position="732"/>
        <end position="871"/>
    </location>
</feature>
<comment type="caution">
    <text evidence="8">The sequence shown here is derived from an EMBL/GenBank/DDBJ whole genome shotgun (WGS) entry which is preliminary data.</text>
</comment>
<feature type="transmembrane region" description="Helical" evidence="6">
    <location>
        <begin position="221"/>
        <end position="239"/>
    </location>
</feature>
<feature type="transmembrane region" description="Helical" evidence="6">
    <location>
        <begin position="737"/>
        <end position="756"/>
    </location>
</feature>
<feature type="region of interest" description="Disordered" evidence="5">
    <location>
        <begin position="44"/>
        <end position="78"/>
    </location>
</feature>
<dbReference type="Pfam" id="PF13515">
    <property type="entry name" value="FUSC_2"/>
    <property type="match status" value="1"/>
</dbReference>
<evidence type="ECO:0000313" key="9">
    <source>
        <dbReference type="Proteomes" id="UP001271007"/>
    </source>
</evidence>
<proteinExistence type="predicted"/>
<evidence type="ECO:0000256" key="1">
    <source>
        <dbReference type="ARBA" id="ARBA00004141"/>
    </source>
</evidence>
<feature type="transmembrane region" description="Helical" evidence="6">
    <location>
        <begin position="786"/>
        <end position="807"/>
    </location>
</feature>
<feature type="transmembrane region" description="Helical" evidence="6">
    <location>
        <begin position="192"/>
        <end position="214"/>
    </location>
</feature>
<dbReference type="EMBL" id="JAWDJX010000026">
    <property type="protein sequence ID" value="KAK3051383.1"/>
    <property type="molecule type" value="Genomic_DNA"/>
</dbReference>
<accession>A0AAJ0DCT9</accession>
<feature type="transmembrane region" description="Helical" evidence="6">
    <location>
        <begin position="814"/>
        <end position="834"/>
    </location>
</feature>
<evidence type="ECO:0000256" key="3">
    <source>
        <dbReference type="ARBA" id="ARBA00022989"/>
    </source>
</evidence>
<dbReference type="Proteomes" id="UP001271007">
    <property type="component" value="Unassembled WGS sequence"/>
</dbReference>
<keyword evidence="2 6" id="KW-0812">Transmembrane</keyword>
<keyword evidence="4 6" id="KW-0472">Membrane</keyword>
<feature type="transmembrane region" description="Helical" evidence="6">
    <location>
        <begin position="259"/>
        <end position="280"/>
    </location>
</feature>
<reference evidence="8" key="1">
    <citation type="submission" date="2023-04" db="EMBL/GenBank/DDBJ databases">
        <title>Black Yeasts Isolated from many extreme environments.</title>
        <authorList>
            <person name="Coleine C."/>
            <person name="Stajich J.E."/>
            <person name="Selbmann L."/>
        </authorList>
    </citation>
    <scope>NUCLEOTIDE SEQUENCE</scope>
    <source>
        <strain evidence="8">CCFEE 5312</strain>
    </source>
</reference>
<evidence type="ECO:0000259" key="7">
    <source>
        <dbReference type="Pfam" id="PF13515"/>
    </source>
</evidence>